<gene>
    <name evidence="3" type="ORF">MQN93_42345</name>
</gene>
<feature type="region of interest" description="Disordered" evidence="1">
    <location>
        <begin position="78"/>
        <end position="104"/>
    </location>
</feature>
<protein>
    <submittedName>
        <fullName evidence="3">Uncharacterized protein</fullName>
    </submittedName>
</protein>
<feature type="transmembrane region" description="Helical" evidence="2">
    <location>
        <begin position="17"/>
        <end position="46"/>
    </location>
</feature>
<sequence>MSTADLFVEAIDTLITLGWALCVWVVLVSAVAALILYAVVIVVWWAARSVWRGCRGAWRRLQAPRGASCGSRVVEVPERPADGRTARPVPSWARTDHHTHKEAA</sequence>
<accession>A0ABS9XW91</accession>
<dbReference type="Proteomes" id="UP001165270">
    <property type="component" value="Unassembled WGS sequence"/>
</dbReference>
<dbReference type="RefSeq" id="WP_242713704.1">
    <property type="nucleotide sequence ID" value="NZ_JALDAX010000032.1"/>
</dbReference>
<evidence type="ECO:0000313" key="4">
    <source>
        <dbReference type="Proteomes" id="UP001165270"/>
    </source>
</evidence>
<keyword evidence="2" id="KW-0812">Transmembrane</keyword>
<comment type="caution">
    <text evidence="3">The sequence shown here is derived from an EMBL/GenBank/DDBJ whole genome shotgun (WGS) entry which is preliminary data.</text>
</comment>
<organism evidence="3 4">
    <name type="scientific">Streptomyces spinosisporus</name>
    <dbReference type="NCBI Taxonomy" id="2927582"/>
    <lineage>
        <taxon>Bacteria</taxon>
        <taxon>Bacillati</taxon>
        <taxon>Actinomycetota</taxon>
        <taxon>Actinomycetes</taxon>
        <taxon>Kitasatosporales</taxon>
        <taxon>Streptomycetaceae</taxon>
        <taxon>Streptomyces</taxon>
    </lineage>
</organism>
<evidence type="ECO:0000256" key="2">
    <source>
        <dbReference type="SAM" id="Phobius"/>
    </source>
</evidence>
<name>A0ABS9XW91_9ACTN</name>
<evidence type="ECO:0000256" key="1">
    <source>
        <dbReference type="SAM" id="MobiDB-lite"/>
    </source>
</evidence>
<keyword evidence="2" id="KW-1133">Transmembrane helix</keyword>
<feature type="compositionally biased region" description="Basic and acidic residues" evidence="1">
    <location>
        <begin position="94"/>
        <end position="104"/>
    </location>
</feature>
<reference evidence="3" key="1">
    <citation type="submission" date="2022-03" db="EMBL/GenBank/DDBJ databases">
        <title>Streptomyces 7R015 and 7R016 isolated from Barleria lupulina in Thailand.</title>
        <authorList>
            <person name="Kanchanasin P."/>
            <person name="Phongsopitanun W."/>
            <person name="Tanasupawat S."/>
        </authorList>
    </citation>
    <scope>NUCLEOTIDE SEQUENCE</scope>
    <source>
        <strain evidence="3">7R016</strain>
    </source>
</reference>
<dbReference type="EMBL" id="JALDAX010000032">
    <property type="protein sequence ID" value="MCI3246353.1"/>
    <property type="molecule type" value="Genomic_DNA"/>
</dbReference>
<proteinExistence type="predicted"/>
<evidence type="ECO:0000313" key="3">
    <source>
        <dbReference type="EMBL" id="MCI3246353.1"/>
    </source>
</evidence>
<keyword evidence="4" id="KW-1185">Reference proteome</keyword>
<keyword evidence="2" id="KW-0472">Membrane</keyword>